<keyword evidence="3" id="KW-1185">Reference proteome</keyword>
<evidence type="ECO:0000313" key="4">
    <source>
        <dbReference type="WBParaSite" id="ACRNAN_scaffold3025.g26567.t1"/>
    </source>
</evidence>
<dbReference type="InterPro" id="IPR036514">
    <property type="entry name" value="SGNH_hydro_sf"/>
</dbReference>
<dbReference type="SUPFAM" id="SSF52266">
    <property type="entry name" value="SGNH hydrolase"/>
    <property type="match status" value="1"/>
</dbReference>
<dbReference type="PANTHER" id="PTHR14469:SF0">
    <property type="entry name" value="FAMILY WITH SEQUENCE SIMILARITY 113"/>
    <property type="match status" value="1"/>
</dbReference>
<sequence>MKSDKEEIKRLVKKSHELFPRAGFSKSDKGYSVKGQRKKQEPEKKGLIGQPLHILSREWRDDLERYDQEMRAIEEKLFGNKDIKENGIHRKIISTEDMDLKKDLNRIAKCQPFAPDFCRALFSEIHMVFMGDSLVRGMYKDLIVLLRTNNGELSPDEKIKNRLESAWYGDRLLDFADPDEKTEYMEFREYLREEHWIQYVFTTRIYNDKVEQLLAQFKQNPPDVVVIHSNIWDSTRYSNDDRISLTQFALRLSYLCQRLKEILEPTAVVIFVILPPAAYDQATERSVKRGFFSYFIEQRMLQMNKISPFISSTANYFAAQIVSSYGFDVLDMNFHFQDTMFAALRCSDGLHYSTLGIRIMNQALIGHLIKAWEVDLPEDVGERLEKLQLDYFQNSPEELENLENEHDSDFMEDLPACYRWFFQTSKDLYEKLEAENSSVSQVIKECREKLLRKMENFVRDPYLKRYILDLTSLPNDEIEELKPIIVNVYDENDERHKKFSEQEQQFFKSCITPPEILNEIFDDIFASSSKRLGINFSEEKQQHFINKKIPEDAESLAHYLLENYYKKK</sequence>
<evidence type="ECO:0000256" key="1">
    <source>
        <dbReference type="ARBA" id="ARBA00037957"/>
    </source>
</evidence>
<comment type="similarity">
    <text evidence="1">Belongs to the PC-esterase family.</text>
</comment>
<dbReference type="WBParaSite" id="ACRNAN_scaffold3025.g26567.t1">
    <property type="protein sequence ID" value="ACRNAN_scaffold3025.g26567.t1"/>
    <property type="gene ID" value="ACRNAN_scaffold3025.g26567"/>
</dbReference>
<accession>A0A914DLV6</accession>
<evidence type="ECO:0000256" key="2">
    <source>
        <dbReference type="SAM" id="MobiDB-lite"/>
    </source>
</evidence>
<name>A0A914DLV6_9BILA</name>
<feature type="region of interest" description="Disordered" evidence="2">
    <location>
        <begin position="20"/>
        <end position="45"/>
    </location>
</feature>
<dbReference type="AlphaFoldDB" id="A0A914DLV6"/>
<dbReference type="Proteomes" id="UP000887540">
    <property type="component" value="Unplaced"/>
</dbReference>
<protein>
    <submittedName>
        <fullName evidence="4">Uncharacterized protein</fullName>
    </submittedName>
</protein>
<dbReference type="PANTHER" id="PTHR14469">
    <property type="entry name" value="SARCOMA ANTIGEN NY-SAR-23"/>
    <property type="match status" value="1"/>
</dbReference>
<reference evidence="4" key="1">
    <citation type="submission" date="2022-11" db="UniProtKB">
        <authorList>
            <consortium name="WormBaseParasite"/>
        </authorList>
    </citation>
    <scope>IDENTIFICATION</scope>
</reference>
<evidence type="ECO:0000313" key="3">
    <source>
        <dbReference type="Proteomes" id="UP000887540"/>
    </source>
</evidence>
<organism evidence="3 4">
    <name type="scientific">Acrobeloides nanus</name>
    <dbReference type="NCBI Taxonomy" id="290746"/>
    <lineage>
        <taxon>Eukaryota</taxon>
        <taxon>Metazoa</taxon>
        <taxon>Ecdysozoa</taxon>
        <taxon>Nematoda</taxon>
        <taxon>Chromadorea</taxon>
        <taxon>Rhabditida</taxon>
        <taxon>Tylenchina</taxon>
        <taxon>Cephalobomorpha</taxon>
        <taxon>Cephaloboidea</taxon>
        <taxon>Cephalobidae</taxon>
        <taxon>Acrobeloides</taxon>
    </lineage>
</organism>
<dbReference type="Gene3D" id="3.40.50.1110">
    <property type="entry name" value="SGNH hydrolase"/>
    <property type="match status" value="1"/>
</dbReference>
<proteinExistence type="inferred from homology"/>